<dbReference type="RefSeq" id="XP_050931712.1">
    <property type="nucleotide sequence ID" value="XM_051075755.1"/>
</dbReference>
<dbReference type="InterPro" id="IPR018378">
    <property type="entry name" value="C-type_lectin_CS"/>
</dbReference>
<dbReference type="PROSITE" id="PS50041">
    <property type="entry name" value="C_TYPE_LECTIN_2"/>
    <property type="match status" value="2"/>
</dbReference>
<dbReference type="PANTHER" id="PTHR45784">
    <property type="entry name" value="C-TYPE LECTIN DOMAIN FAMILY 20 MEMBER A-RELATED"/>
    <property type="match status" value="1"/>
</dbReference>
<dbReference type="GeneID" id="108890727"/>
<gene>
    <name evidence="6" type="primary">LOC108890727</name>
</gene>
<dbReference type="InterPro" id="IPR008979">
    <property type="entry name" value="Galactose-bd-like_sf"/>
</dbReference>
<accession>A0AAJ8BET2</accession>
<evidence type="ECO:0000256" key="3">
    <source>
        <dbReference type="ARBA" id="ARBA00023157"/>
    </source>
</evidence>
<keyword evidence="1" id="KW-0479">Metal-binding</keyword>
<dbReference type="SMART" id="SM00607">
    <property type="entry name" value="FTP"/>
    <property type="match status" value="1"/>
</dbReference>
<dbReference type="InterPro" id="IPR006585">
    <property type="entry name" value="FTP1"/>
</dbReference>
<dbReference type="InterPro" id="IPR016186">
    <property type="entry name" value="C-type_lectin-like/link_sf"/>
</dbReference>
<keyword evidence="3" id="KW-1015">Disulfide bond</keyword>
<organism evidence="5 6">
    <name type="scientific">Lates calcarifer</name>
    <name type="common">Barramundi</name>
    <name type="synonym">Holocentrus calcarifer</name>
    <dbReference type="NCBI Taxonomy" id="8187"/>
    <lineage>
        <taxon>Eukaryota</taxon>
        <taxon>Metazoa</taxon>
        <taxon>Chordata</taxon>
        <taxon>Craniata</taxon>
        <taxon>Vertebrata</taxon>
        <taxon>Euteleostomi</taxon>
        <taxon>Actinopterygii</taxon>
        <taxon>Neopterygii</taxon>
        <taxon>Teleostei</taxon>
        <taxon>Neoteleostei</taxon>
        <taxon>Acanthomorphata</taxon>
        <taxon>Carangaria</taxon>
        <taxon>Carangaria incertae sedis</taxon>
        <taxon>Centropomidae</taxon>
        <taxon>Lates</taxon>
    </lineage>
</organism>
<reference evidence="6" key="1">
    <citation type="submission" date="2025-08" db="UniProtKB">
        <authorList>
            <consortium name="RefSeq"/>
        </authorList>
    </citation>
    <scope>IDENTIFICATION</scope>
    <source>
        <tissue evidence="6">Brain</tissue>
    </source>
</reference>
<dbReference type="PROSITE" id="PS00615">
    <property type="entry name" value="C_TYPE_LECTIN_1"/>
    <property type="match status" value="1"/>
</dbReference>
<dbReference type="Pfam" id="PF00059">
    <property type="entry name" value="Lectin_C"/>
    <property type="match status" value="2"/>
</dbReference>
<dbReference type="Gene3D" id="2.60.120.260">
    <property type="entry name" value="Galactose-binding domain-like"/>
    <property type="match status" value="2"/>
</dbReference>
<dbReference type="Proteomes" id="UP000694890">
    <property type="component" value="Linkage group LG14"/>
</dbReference>
<dbReference type="GO" id="GO:0046872">
    <property type="term" value="F:metal ion binding"/>
    <property type="evidence" value="ECO:0007669"/>
    <property type="project" value="UniProtKB-KW"/>
</dbReference>
<dbReference type="Gene3D" id="3.10.100.10">
    <property type="entry name" value="Mannose-Binding Protein A, subunit A"/>
    <property type="match status" value="2"/>
</dbReference>
<dbReference type="SMART" id="SM00034">
    <property type="entry name" value="CLECT"/>
    <property type="match status" value="2"/>
</dbReference>
<dbReference type="KEGG" id="lcf:108890727"/>
<keyword evidence="2" id="KW-0106">Calcium</keyword>
<name>A0AAJ8BET2_LATCA</name>
<proteinExistence type="predicted"/>
<feature type="domain" description="C-type lectin" evidence="4">
    <location>
        <begin position="1"/>
        <end position="99"/>
    </location>
</feature>
<sequence length="518" mass="58432">MSWVEAQGYCRAEYGDLATISSENTNSRIHNMTKDLDAAFWIGLYDDVNSWNWSLVGEQFYDGVRTDFRQWQAGQPDNAGSVEHCASMTEDGLWRDYSCTLVKRPLICFRDKADDQYVLVTETKTWFEAQSYCRQHYTDLVSVRSPAENEELTSRLQGNAAVQEAWIGLRRDAWKWSDGSSSSFRWWCGSQPDNENNTQACVNMQRGRWNDSKCETSFNFLCQRITEVTPAPLTEYTTIKHGPLRRTTVKMRILTDANLKDPTTRQPLLQQLEAELNIQGSVNVRLLSLRTEPQPQNRGNVAPRGIAILSENSPSGVSPPDPYLALDENLMPSTFEETCTSLPQQDDPWWQVDLMSIYHITAVSVVSIGDCCPEQLNGAEIRIGLKNDTSNHRCGIITVVAGQRSYKFQCEIKAGRFVHVILPGQAKTLTVCEVQVYGTILENVALRGVAFQSSLRWKTAGKASSVIDGNRISTCSITKNEPSQWVKVDLLAPYNVTLIQLSFSENSYGDEVWVDDTR</sequence>
<dbReference type="SUPFAM" id="SSF56436">
    <property type="entry name" value="C-type lectin-like"/>
    <property type="match status" value="2"/>
</dbReference>
<dbReference type="AlphaFoldDB" id="A0AAJ8BET2"/>
<evidence type="ECO:0000259" key="4">
    <source>
        <dbReference type="PROSITE" id="PS50041"/>
    </source>
</evidence>
<evidence type="ECO:0000313" key="5">
    <source>
        <dbReference type="Proteomes" id="UP000694890"/>
    </source>
</evidence>
<dbReference type="Pfam" id="PF22633">
    <property type="entry name" value="F5_F8_type_C_2"/>
    <property type="match status" value="1"/>
</dbReference>
<evidence type="ECO:0000256" key="1">
    <source>
        <dbReference type="ARBA" id="ARBA00022723"/>
    </source>
</evidence>
<protein>
    <submittedName>
        <fullName evidence="6">Uncharacterized protein LOC108890727</fullName>
    </submittedName>
</protein>
<dbReference type="SUPFAM" id="SSF49785">
    <property type="entry name" value="Galactose-binding domain-like"/>
    <property type="match status" value="2"/>
</dbReference>
<evidence type="ECO:0000256" key="2">
    <source>
        <dbReference type="ARBA" id="ARBA00022837"/>
    </source>
</evidence>
<feature type="domain" description="C-type lectin" evidence="4">
    <location>
        <begin position="117"/>
        <end position="223"/>
    </location>
</feature>
<dbReference type="PANTHER" id="PTHR45784:SF3">
    <property type="entry name" value="C-TYPE LECTIN DOMAIN FAMILY 4 MEMBER K-LIKE-RELATED"/>
    <property type="match status" value="1"/>
</dbReference>
<evidence type="ECO:0000313" key="6">
    <source>
        <dbReference type="RefSeq" id="XP_050931712.1"/>
    </source>
</evidence>
<dbReference type="InterPro" id="IPR016187">
    <property type="entry name" value="CTDL_fold"/>
</dbReference>
<dbReference type="InterPro" id="IPR001304">
    <property type="entry name" value="C-type_lectin-like"/>
</dbReference>